<sequence>MTDRPRGRHARPDTQVDAASPRPVHPSTASAGASGVSGATESHTSAPVAASGGARVSQKPTPIAAYTTFRVGGPAASTVVATTRDQLVDAVRNTWRAHDEPLLIGGGSNSLVSDDGFDGTLIRVATSGIERVSADVPEGIVRLRVEAGESWDGLVAHAVEQGWAGIEALSGIPGSCGAAPIQNIGAYGQELESVLVAVDLLDRGTLEVTRVPAAELGLGYRTSTLKRHSGDEPERDAVVLGIEIDLRDNGGQSEPIAYAQLAFSLGVELGERLSVAQVRKTVLALRTSKGMVWDASDPDTWSAGSFFTNPVVAESFARTLPERAPRWPVDSDDDAVTVIPLDEFTGQIQRPAPREAQVKLSAAWLIENAGVHRGFQLPGSHAAISSKHTLALTNRGGASADEIAELARYVQSRVQSEFGVILQPEPVLVGVEI</sequence>
<dbReference type="InterPro" id="IPR006094">
    <property type="entry name" value="Oxid_FAD_bind_N"/>
</dbReference>
<dbReference type="SUPFAM" id="SSF56176">
    <property type="entry name" value="FAD-binding/transporter-associated domain-like"/>
    <property type="match status" value="1"/>
</dbReference>
<dbReference type="SUPFAM" id="SSF56194">
    <property type="entry name" value="Uridine diphospho-N-Acetylenolpyruvylglucosamine reductase, MurB, C-terminal domain"/>
    <property type="match status" value="1"/>
</dbReference>
<dbReference type="InterPro" id="IPR016167">
    <property type="entry name" value="FAD-bd_PCMH_sub1"/>
</dbReference>
<evidence type="ECO:0000259" key="19">
    <source>
        <dbReference type="PROSITE" id="PS51387"/>
    </source>
</evidence>
<evidence type="ECO:0000256" key="17">
    <source>
        <dbReference type="HAMAP-Rule" id="MF_00037"/>
    </source>
</evidence>
<comment type="pathway">
    <text evidence="4 17">Cell wall biogenesis; peptidoglycan biosynthesis.</text>
</comment>
<comment type="function">
    <text evidence="2 17">Cell wall formation.</text>
</comment>
<evidence type="ECO:0000256" key="4">
    <source>
        <dbReference type="ARBA" id="ARBA00004752"/>
    </source>
</evidence>
<accession>A0A1T5IR04</accession>
<evidence type="ECO:0000313" key="21">
    <source>
        <dbReference type="Proteomes" id="UP000190857"/>
    </source>
</evidence>
<comment type="similarity">
    <text evidence="5 17">Belongs to the MurB family.</text>
</comment>
<evidence type="ECO:0000256" key="1">
    <source>
        <dbReference type="ARBA" id="ARBA00001974"/>
    </source>
</evidence>
<dbReference type="GO" id="GO:0051301">
    <property type="term" value="P:cell division"/>
    <property type="evidence" value="ECO:0007669"/>
    <property type="project" value="UniProtKB-KW"/>
</dbReference>
<evidence type="ECO:0000256" key="8">
    <source>
        <dbReference type="ARBA" id="ARBA00022630"/>
    </source>
</evidence>
<dbReference type="InterPro" id="IPR011601">
    <property type="entry name" value="MurB_C"/>
</dbReference>
<dbReference type="GO" id="GO:0005829">
    <property type="term" value="C:cytosol"/>
    <property type="evidence" value="ECO:0007669"/>
    <property type="project" value="TreeGrafter"/>
</dbReference>
<dbReference type="GO" id="GO:0009252">
    <property type="term" value="P:peptidoglycan biosynthetic process"/>
    <property type="evidence" value="ECO:0007669"/>
    <property type="project" value="UniProtKB-UniRule"/>
</dbReference>
<dbReference type="STRING" id="123320.SAMN06309945_0728"/>
<dbReference type="GO" id="GO:0008360">
    <property type="term" value="P:regulation of cell shape"/>
    <property type="evidence" value="ECO:0007669"/>
    <property type="project" value="UniProtKB-KW"/>
</dbReference>
<keyword evidence="8 17" id="KW-0285">Flavoprotein</keyword>
<dbReference type="PANTHER" id="PTHR21071:SF4">
    <property type="entry name" value="UDP-N-ACETYLENOLPYRUVOYLGLUCOSAMINE REDUCTASE"/>
    <property type="match status" value="1"/>
</dbReference>
<evidence type="ECO:0000256" key="14">
    <source>
        <dbReference type="ARBA" id="ARBA00023306"/>
    </source>
</evidence>
<evidence type="ECO:0000256" key="11">
    <source>
        <dbReference type="ARBA" id="ARBA00022960"/>
    </source>
</evidence>
<dbReference type="InterPro" id="IPR036318">
    <property type="entry name" value="FAD-bd_PCMH-like_sf"/>
</dbReference>
<evidence type="ECO:0000256" key="10">
    <source>
        <dbReference type="ARBA" id="ARBA00022857"/>
    </source>
</evidence>
<feature type="region of interest" description="Disordered" evidence="18">
    <location>
        <begin position="1"/>
        <end position="57"/>
    </location>
</feature>
<feature type="compositionally biased region" description="Basic and acidic residues" evidence="18">
    <location>
        <begin position="1"/>
        <end position="14"/>
    </location>
</feature>
<dbReference type="Gene3D" id="3.30.465.10">
    <property type="match status" value="1"/>
</dbReference>
<dbReference type="Gene3D" id="3.30.43.10">
    <property type="entry name" value="Uridine Diphospho-n-acetylenolpyruvylglucosamine Reductase, domain 2"/>
    <property type="match status" value="1"/>
</dbReference>
<keyword evidence="21" id="KW-1185">Reference proteome</keyword>
<keyword evidence="15 17" id="KW-0961">Cell wall biogenesis/degradation</keyword>
<evidence type="ECO:0000256" key="3">
    <source>
        <dbReference type="ARBA" id="ARBA00004496"/>
    </source>
</evidence>
<evidence type="ECO:0000256" key="5">
    <source>
        <dbReference type="ARBA" id="ARBA00010485"/>
    </source>
</evidence>
<evidence type="ECO:0000256" key="7">
    <source>
        <dbReference type="ARBA" id="ARBA00022618"/>
    </source>
</evidence>
<dbReference type="PANTHER" id="PTHR21071">
    <property type="entry name" value="UDP-N-ACETYLENOLPYRUVOYLGLUCOSAMINE REDUCTASE"/>
    <property type="match status" value="1"/>
</dbReference>
<keyword evidence="11 17" id="KW-0133">Cell shape</keyword>
<dbReference type="Pfam" id="PF01565">
    <property type="entry name" value="FAD_binding_4"/>
    <property type="match status" value="1"/>
</dbReference>
<name>A0A1T5IR04_9MICO</name>
<dbReference type="Pfam" id="PF02873">
    <property type="entry name" value="MurB_C"/>
    <property type="match status" value="1"/>
</dbReference>
<feature type="active site" description="Proton donor" evidence="17">
    <location>
        <position position="305"/>
    </location>
</feature>
<dbReference type="HAMAP" id="MF_00037">
    <property type="entry name" value="MurB"/>
    <property type="match status" value="1"/>
</dbReference>
<dbReference type="Gene3D" id="3.90.78.10">
    <property type="entry name" value="UDP-N-acetylenolpyruvoylglucosamine reductase, C-terminal domain"/>
    <property type="match status" value="1"/>
</dbReference>
<dbReference type="RefSeq" id="WP_079726914.1">
    <property type="nucleotide sequence ID" value="NZ_FUZP01000001.1"/>
</dbReference>
<dbReference type="PROSITE" id="PS51387">
    <property type="entry name" value="FAD_PCMH"/>
    <property type="match status" value="1"/>
</dbReference>
<dbReference type="InterPro" id="IPR016169">
    <property type="entry name" value="FAD-bd_PCMH_sub2"/>
</dbReference>
<dbReference type="GO" id="GO:0008762">
    <property type="term" value="F:UDP-N-acetylmuramate dehydrogenase activity"/>
    <property type="evidence" value="ECO:0007669"/>
    <property type="project" value="UniProtKB-UniRule"/>
</dbReference>
<feature type="domain" description="FAD-binding PCMH-type" evidence="19">
    <location>
        <begin position="71"/>
        <end position="249"/>
    </location>
</feature>
<evidence type="ECO:0000256" key="6">
    <source>
        <dbReference type="ARBA" id="ARBA00022490"/>
    </source>
</evidence>
<evidence type="ECO:0000313" key="20">
    <source>
        <dbReference type="EMBL" id="SKC41373.1"/>
    </source>
</evidence>
<dbReference type="NCBIfam" id="NF010478">
    <property type="entry name" value="PRK13903.1"/>
    <property type="match status" value="1"/>
</dbReference>
<dbReference type="OrthoDB" id="9804753at2"/>
<dbReference type="UniPathway" id="UPA00219"/>
<gene>
    <name evidence="17" type="primary">murB</name>
    <name evidence="20" type="ORF">SAMN06309945_0728</name>
</gene>
<feature type="active site" evidence="17">
    <location>
        <position position="221"/>
    </location>
</feature>
<feature type="active site" evidence="17">
    <location>
        <position position="425"/>
    </location>
</feature>
<evidence type="ECO:0000256" key="9">
    <source>
        <dbReference type="ARBA" id="ARBA00022827"/>
    </source>
</evidence>
<dbReference type="InterPro" id="IPR036635">
    <property type="entry name" value="MurB_C_sf"/>
</dbReference>
<comment type="catalytic activity">
    <reaction evidence="16 17">
        <text>UDP-N-acetyl-alpha-D-muramate + NADP(+) = UDP-N-acetyl-3-O-(1-carboxyvinyl)-alpha-D-glucosamine + NADPH + H(+)</text>
        <dbReference type="Rhea" id="RHEA:12248"/>
        <dbReference type="ChEBI" id="CHEBI:15378"/>
        <dbReference type="ChEBI" id="CHEBI:57783"/>
        <dbReference type="ChEBI" id="CHEBI:58349"/>
        <dbReference type="ChEBI" id="CHEBI:68483"/>
        <dbReference type="ChEBI" id="CHEBI:70757"/>
        <dbReference type="EC" id="1.3.1.98"/>
    </reaction>
</comment>
<dbReference type="AlphaFoldDB" id="A0A1T5IR04"/>
<dbReference type="InterPro" id="IPR003170">
    <property type="entry name" value="MurB"/>
</dbReference>
<evidence type="ECO:0000256" key="12">
    <source>
        <dbReference type="ARBA" id="ARBA00022984"/>
    </source>
</evidence>
<keyword evidence="10 17" id="KW-0521">NADP</keyword>
<keyword evidence="7 17" id="KW-0132">Cell division</keyword>
<keyword evidence="13 17" id="KW-0560">Oxidoreductase</keyword>
<evidence type="ECO:0000256" key="2">
    <source>
        <dbReference type="ARBA" id="ARBA00003921"/>
    </source>
</evidence>
<evidence type="ECO:0000256" key="16">
    <source>
        <dbReference type="ARBA" id="ARBA00048914"/>
    </source>
</evidence>
<dbReference type="EMBL" id="FUZP01000001">
    <property type="protein sequence ID" value="SKC41373.1"/>
    <property type="molecule type" value="Genomic_DNA"/>
</dbReference>
<keyword evidence="6 17" id="KW-0963">Cytoplasm</keyword>
<dbReference type="GO" id="GO:0071949">
    <property type="term" value="F:FAD binding"/>
    <property type="evidence" value="ECO:0007669"/>
    <property type="project" value="InterPro"/>
</dbReference>
<keyword evidence="12 17" id="KW-0573">Peptidoglycan synthesis</keyword>
<proteinExistence type="inferred from homology"/>
<dbReference type="EC" id="1.3.1.98" evidence="17"/>
<evidence type="ECO:0000256" key="13">
    <source>
        <dbReference type="ARBA" id="ARBA00023002"/>
    </source>
</evidence>
<dbReference type="NCBIfam" id="TIGR00179">
    <property type="entry name" value="murB"/>
    <property type="match status" value="1"/>
</dbReference>
<evidence type="ECO:0000256" key="15">
    <source>
        <dbReference type="ARBA" id="ARBA00023316"/>
    </source>
</evidence>
<keyword evidence="14 17" id="KW-0131">Cell cycle</keyword>
<dbReference type="InterPro" id="IPR016166">
    <property type="entry name" value="FAD-bd_PCMH"/>
</dbReference>
<evidence type="ECO:0000256" key="18">
    <source>
        <dbReference type="SAM" id="MobiDB-lite"/>
    </source>
</evidence>
<dbReference type="Proteomes" id="UP000190857">
    <property type="component" value="Unassembled WGS sequence"/>
</dbReference>
<keyword evidence="9 17" id="KW-0274">FAD</keyword>
<organism evidence="20 21">
    <name type="scientific">Okibacterium fritillariae</name>
    <dbReference type="NCBI Taxonomy" id="123320"/>
    <lineage>
        <taxon>Bacteria</taxon>
        <taxon>Bacillati</taxon>
        <taxon>Actinomycetota</taxon>
        <taxon>Actinomycetes</taxon>
        <taxon>Micrococcales</taxon>
        <taxon>Microbacteriaceae</taxon>
        <taxon>Okibacterium</taxon>
    </lineage>
</organism>
<comment type="subcellular location">
    <subcellularLocation>
        <location evidence="3 17">Cytoplasm</location>
    </subcellularLocation>
</comment>
<protein>
    <recommendedName>
        <fullName evidence="17">UDP-N-acetylenolpyruvoylglucosamine reductase</fullName>
        <ecNumber evidence="17">1.3.1.98</ecNumber>
    </recommendedName>
    <alternativeName>
        <fullName evidence="17">UDP-N-acetylmuramate dehydrogenase</fullName>
    </alternativeName>
</protein>
<dbReference type="GO" id="GO:0071555">
    <property type="term" value="P:cell wall organization"/>
    <property type="evidence" value="ECO:0007669"/>
    <property type="project" value="UniProtKB-KW"/>
</dbReference>
<comment type="cofactor">
    <cofactor evidence="1 17">
        <name>FAD</name>
        <dbReference type="ChEBI" id="CHEBI:57692"/>
    </cofactor>
</comment>
<reference evidence="20 21" key="1">
    <citation type="submission" date="2017-02" db="EMBL/GenBank/DDBJ databases">
        <authorList>
            <person name="Peterson S.W."/>
        </authorList>
    </citation>
    <scope>NUCLEOTIDE SEQUENCE [LARGE SCALE GENOMIC DNA]</scope>
    <source>
        <strain evidence="20 21">VKM Ac-2059</strain>
    </source>
</reference>
<feature type="compositionally biased region" description="Low complexity" evidence="18">
    <location>
        <begin position="27"/>
        <end position="40"/>
    </location>
</feature>